<organism evidence="1 2">
    <name type="scientific">Brachionus plicatilis</name>
    <name type="common">Marine rotifer</name>
    <name type="synonym">Brachionus muelleri</name>
    <dbReference type="NCBI Taxonomy" id="10195"/>
    <lineage>
        <taxon>Eukaryota</taxon>
        <taxon>Metazoa</taxon>
        <taxon>Spiralia</taxon>
        <taxon>Gnathifera</taxon>
        <taxon>Rotifera</taxon>
        <taxon>Eurotatoria</taxon>
        <taxon>Monogononta</taxon>
        <taxon>Pseudotrocha</taxon>
        <taxon>Ploima</taxon>
        <taxon>Brachionidae</taxon>
        <taxon>Brachionus</taxon>
    </lineage>
</organism>
<comment type="caution">
    <text evidence="1">The sequence shown here is derived from an EMBL/GenBank/DDBJ whole genome shotgun (WGS) entry which is preliminary data.</text>
</comment>
<name>A0A3M7SUN5_BRAPC</name>
<keyword evidence="2" id="KW-1185">Reference proteome</keyword>
<gene>
    <name evidence="1" type="ORF">BpHYR1_032457</name>
</gene>
<sequence>MLFYHMIRQTQDHSHVLFETRSATREMHAYFTFQHLRIEDGSVFNRLFVIECLTQHFPRCWIEFRMLVGGTNFICSHLINYSTQHNSTTQLNIICMSEQNPLNIFIYFSNYPKKKYKN</sequence>
<protein>
    <submittedName>
        <fullName evidence="1">Uncharacterized protein</fullName>
    </submittedName>
</protein>
<evidence type="ECO:0000313" key="2">
    <source>
        <dbReference type="Proteomes" id="UP000276133"/>
    </source>
</evidence>
<dbReference type="EMBL" id="REGN01000757">
    <property type="protein sequence ID" value="RNA39347.1"/>
    <property type="molecule type" value="Genomic_DNA"/>
</dbReference>
<reference evidence="1 2" key="1">
    <citation type="journal article" date="2018" name="Sci. Rep.">
        <title>Genomic signatures of local adaptation to the degree of environmental predictability in rotifers.</title>
        <authorList>
            <person name="Franch-Gras L."/>
            <person name="Hahn C."/>
            <person name="Garcia-Roger E.M."/>
            <person name="Carmona M.J."/>
            <person name="Serra M."/>
            <person name="Gomez A."/>
        </authorList>
    </citation>
    <scope>NUCLEOTIDE SEQUENCE [LARGE SCALE GENOMIC DNA]</scope>
    <source>
        <strain evidence="1">HYR1</strain>
    </source>
</reference>
<proteinExistence type="predicted"/>
<accession>A0A3M7SUN5</accession>
<evidence type="ECO:0000313" key="1">
    <source>
        <dbReference type="EMBL" id="RNA39347.1"/>
    </source>
</evidence>
<dbReference type="Proteomes" id="UP000276133">
    <property type="component" value="Unassembled WGS sequence"/>
</dbReference>
<dbReference type="AlphaFoldDB" id="A0A3M7SUN5"/>